<dbReference type="InterPro" id="IPR041698">
    <property type="entry name" value="Methyltransf_25"/>
</dbReference>
<dbReference type="InterPro" id="IPR050210">
    <property type="entry name" value="tRNA_Adenine-N(6)_MTase"/>
</dbReference>
<keyword evidence="2" id="KW-0808">Transferase</keyword>
<dbReference type="PANTHER" id="PTHR47739">
    <property type="entry name" value="TRNA1(VAL) (ADENINE(37)-N6)-METHYLTRANSFERASE"/>
    <property type="match status" value="1"/>
</dbReference>
<feature type="domain" description="Methyltransferase" evidence="1">
    <location>
        <begin position="45"/>
        <end position="103"/>
    </location>
</feature>
<dbReference type="RefSeq" id="WP_318647321.1">
    <property type="nucleotide sequence ID" value="NZ_CP137852.1"/>
</dbReference>
<proteinExistence type="predicted"/>
<dbReference type="EMBL" id="CP137852">
    <property type="protein sequence ID" value="WPB83343.1"/>
    <property type="molecule type" value="Genomic_DNA"/>
</dbReference>
<name>A0ABZ0PCB9_9PROT</name>
<keyword evidence="2" id="KW-0489">Methyltransferase</keyword>
<protein>
    <submittedName>
        <fullName evidence="2">Methyltransferase domain-containing protein</fullName>
    </submittedName>
</protein>
<organism evidence="2 3">
    <name type="scientific">Sediminicoccus rosea</name>
    <dbReference type="NCBI Taxonomy" id="1225128"/>
    <lineage>
        <taxon>Bacteria</taxon>
        <taxon>Pseudomonadati</taxon>
        <taxon>Pseudomonadota</taxon>
        <taxon>Alphaproteobacteria</taxon>
        <taxon>Acetobacterales</taxon>
        <taxon>Roseomonadaceae</taxon>
        <taxon>Sediminicoccus</taxon>
    </lineage>
</organism>
<reference evidence="2 3" key="1">
    <citation type="submission" date="2023-11" db="EMBL/GenBank/DDBJ databases">
        <title>Arctic aerobic anoxygenic photoheterotroph Sediminicoccus rosea KRV36 adapts its photosynthesis to long days of polar summer.</title>
        <authorList>
            <person name="Tomasch J."/>
            <person name="Kopejtka K."/>
            <person name="Bily T."/>
            <person name="Gardiner A.T."/>
            <person name="Gardian Z."/>
            <person name="Shivaramu S."/>
            <person name="Koblizek M."/>
            <person name="Engelhardt F."/>
            <person name="Kaftan D."/>
        </authorList>
    </citation>
    <scope>NUCLEOTIDE SEQUENCE [LARGE SCALE GENOMIC DNA]</scope>
    <source>
        <strain evidence="2 3">R-30</strain>
    </source>
</reference>
<dbReference type="PANTHER" id="PTHR47739:SF1">
    <property type="entry name" value="TRNA1(VAL) (ADENINE(37)-N6)-METHYLTRANSFERASE"/>
    <property type="match status" value="1"/>
</dbReference>
<evidence type="ECO:0000313" key="2">
    <source>
        <dbReference type="EMBL" id="WPB83343.1"/>
    </source>
</evidence>
<evidence type="ECO:0000259" key="1">
    <source>
        <dbReference type="Pfam" id="PF13649"/>
    </source>
</evidence>
<keyword evidence="3" id="KW-1185">Reference proteome</keyword>
<accession>A0ABZ0PCB9</accession>
<dbReference type="GO" id="GO:0032259">
    <property type="term" value="P:methylation"/>
    <property type="evidence" value="ECO:0007669"/>
    <property type="project" value="UniProtKB-KW"/>
</dbReference>
<dbReference type="InterPro" id="IPR029063">
    <property type="entry name" value="SAM-dependent_MTases_sf"/>
</dbReference>
<dbReference type="Gene3D" id="3.40.50.150">
    <property type="entry name" value="Vaccinia Virus protein VP39"/>
    <property type="match status" value="1"/>
</dbReference>
<dbReference type="CDD" id="cd02440">
    <property type="entry name" value="AdoMet_MTases"/>
    <property type="match status" value="1"/>
</dbReference>
<evidence type="ECO:0000313" key="3">
    <source>
        <dbReference type="Proteomes" id="UP001305521"/>
    </source>
</evidence>
<sequence>MYSNLSEDALLGGRVKLLQPRDGFRAALDPVLLAAFVPARPGDSVLELGCGTGAAFLCLAARVGGLAITAVDRDPALVDIAQRNAGLNLRPAEIRSADARELRHLPPMHHAFANPPYWAGGTPSPIPGRRQAAHEDAPLGEWIQAMARPLRHKGTLSLVLPAARFAEAAAELREAGCGAVRLFPLWPRLGTAAKRILIQARRGGAGPDEVLPGLILHEADGRYTAAAEAVLRDASALT</sequence>
<gene>
    <name evidence="2" type="ORF">R9Z33_14650</name>
</gene>
<dbReference type="GO" id="GO:0008168">
    <property type="term" value="F:methyltransferase activity"/>
    <property type="evidence" value="ECO:0007669"/>
    <property type="project" value="UniProtKB-KW"/>
</dbReference>
<dbReference type="Proteomes" id="UP001305521">
    <property type="component" value="Chromosome"/>
</dbReference>
<dbReference type="Pfam" id="PF13649">
    <property type="entry name" value="Methyltransf_25"/>
    <property type="match status" value="1"/>
</dbReference>
<dbReference type="SUPFAM" id="SSF53335">
    <property type="entry name" value="S-adenosyl-L-methionine-dependent methyltransferases"/>
    <property type="match status" value="1"/>
</dbReference>